<dbReference type="OrthoDB" id="2350893at2"/>
<dbReference type="SUPFAM" id="SSF55729">
    <property type="entry name" value="Acyl-CoA N-acyltransferases (Nat)"/>
    <property type="match status" value="1"/>
</dbReference>
<name>A0A3S0H2M1_9BACT</name>
<dbReference type="InterPro" id="IPR000182">
    <property type="entry name" value="GNAT_dom"/>
</dbReference>
<organism evidence="2 3">
    <name type="scientific">Hymenobacter gummosus</name>
    <dbReference type="NCBI Taxonomy" id="1776032"/>
    <lineage>
        <taxon>Bacteria</taxon>
        <taxon>Pseudomonadati</taxon>
        <taxon>Bacteroidota</taxon>
        <taxon>Cytophagia</taxon>
        <taxon>Cytophagales</taxon>
        <taxon>Hymenobacteraceae</taxon>
        <taxon>Hymenobacter</taxon>
    </lineage>
</organism>
<feature type="domain" description="N-acetyltransferase" evidence="1">
    <location>
        <begin position="137"/>
        <end position="270"/>
    </location>
</feature>
<dbReference type="Gene3D" id="3.40.630.30">
    <property type="match status" value="1"/>
</dbReference>
<evidence type="ECO:0000313" key="2">
    <source>
        <dbReference type="EMBL" id="RTQ46886.1"/>
    </source>
</evidence>
<evidence type="ECO:0000259" key="1">
    <source>
        <dbReference type="PROSITE" id="PS51186"/>
    </source>
</evidence>
<proteinExistence type="predicted"/>
<dbReference type="InterPro" id="IPR016181">
    <property type="entry name" value="Acyl_CoA_acyltransferase"/>
</dbReference>
<dbReference type="CDD" id="cd04301">
    <property type="entry name" value="NAT_SF"/>
    <property type="match status" value="1"/>
</dbReference>
<reference evidence="2 3" key="1">
    <citation type="submission" date="2018-12" db="EMBL/GenBank/DDBJ databases">
        <title>Hymenobacter gummosus sp. nov., isolated from a spring.</title>
        <authorList>
            <person name="Nie L."/>
        </authorList>
    </citation>
    <scope>NUCLEOTIDE SEQUENCE [LARGE SCALE GENOMIC DNA]</scope>
    <source>
        <strain evidence="2 3">KCTC 52166</strain>
    </source>
</reference>
<dbReference type="PROSITE" id="PS51186">
    <property type="entry name" value="GNAT"/>
    <property type="match status" value="1"/>
</dbReference>
<accession>A0A3S0H2M1</accession>
<dbReference type="AlphaFoldDB" id="A0A3S0H2M1"/>
<keyword evidence="2" id="KW-0808">Transferase</keyword>
<sequence>MLFADYALAQRLERTEAQTNAACVEARARLQPAVGATWREVAGAYALFDGPESPLTQTFGLGMFGAVGAAELTELEAFFAAQAAPVAHEICPLGDEALPPRLAARGYQPVEYTNVLYRALEADYAPAAASNPLLRTRRIGAGEEGRWAQTAAGWSTEMPGLEAFMLDFGQITAHSAGAEPFLAELRGQPVAAGGLFIFDGVALLAGASTVPAARRQGAQLALLDARLHHAAARGCTVAMMGARPGSQSQRNAEKQGFRVAYTRTKWLRAR</sequence>
<dbReference type="GO" id="GO:0016747">
    <property type="term" value="F:acyltransferase activity, transferring groups other than amino-acyl groups"/>
    <property type="evidence" value="ECO:0007669"/>
    <property type="project" value="InterPro"/>
</dbReference>
<keyword evidence="3" id="KW-1185">Reference proteome</keyword>
<dbReference type="RefSeq" id="WP_126695207.1">
    <property type="nucleotide sequence ID" value="NZ_RXOF01000014.1"/>
</dbReference>
<comment type="caution">
    <text evidence="2">The sequence shown here is derived from an EMBL/GenBank/DDBJ whole genome shotgun (WGS) entry which is preliminary data.</text>
</comment>
<dbReference type="Proteomes" id="UP000282184">
    <property type="component" value="Unassembled WGS sequence"/>
</dbReference>
<gene>
    <name evidence="2" type="ORF">EJV47_21180</name>
</gene>
<evidence type="ECO:0000313" key="3">
    <source>
        <dbReference type="Proteomes" id="UP000282184"/>
    </source>
</evidence>
<dbReference type="EMBL" id="RXOF01000014">
    <property type="protein sequence ID" value="RTQ46886.1"/>
    <property type="molecule type" value="Genomic_DNA"/>
</dbReference>
<protein>
    <submittedName>
        <fullName evidence="2">GNAT family N-acetyltransferase</fullName>
    </submittedName>
</protein>
<dbReference type="Pfam" id="PF00583">
    <property type="entry name" value="Acetyltransf_1"/>
    <property type="match status" value="1"/>
</dbReference>